<keyword evidence="2" id="KW-1185">Reference proteome</keyword>
<evidence type="ECO:0000313" key="2">
    <source>
        <dbReference type="Proteomes" id="UP000593572"/>
    </source>
</evidence>
<sequence>MSDVKVAELINTNSRLWKKELIESTFLEEVVDRILLIPLAVDPHDDLLAWSGKPSGDLESNMELSSFTGKHATKEVDKHYNLPESTSAQCRIFCCTLWAIWGDRNAKVHKKVSKSGKEIVNFVHSYILELNEIETRRPKFFPVVSKWKHPPDQYVKINFDAAYDERSSHLTLGIVARNSEGKILLKTRKCRFEYTPRIANCLAHSIAIETIPHRKSP</sequence>
<comment type="caution">
    <text evidence="1">The sequence shown here is derived from an EMBL/GenBank/DDBJ whole genome shotgun (WGS) entry which is preliminary data.</text>
</comment>
<reference evidence="1 2" key="1">
    <citation type="journal article" date="2019" name="Genome Biol. Evol.">
        <title>Insights into the evolution of the New World diploid cottons (Gossypium, subgenus Houzingenia) based on genome sequencing.</title>
        <authorList>
            <person name="Grover C.E."/>
            <person name="Arick M.A. 2nd"/>
            <person name="Thrash A."/>
            <person name="Conover J.L."/>
            <person name="Sanders W.S."/>
            <person name="Peterson D.G."/>
            <person name="Frelichowski J.E."/>
            <person name="Scheffler J.A."/>
            <person name="Scheffler B.E."/>
            <person name="Wendel J.F."/>
        </authorList>
    </citation>
    <scope>NUCLEOTIDE SEQUENCE [LARGE SCALE GENOMIC DNA]</scope>
    <source>
        <strain evidence="1">157</strain>
        <tissue evidence="1">Leaf</tissue>
    </source>
</reference>
<dbReference type="InterPro" id="IPR052929">
    <property type="entry name" value="RNase_H-like_EbsB-rel"/>
</dbReference>
<evidence type="ECO:0000313" key="1">
    <source>
        <dbReference type="EMBL" id="MBA0575664.1"/>
    </source>
</evidence>
<accession>A0A7J8NFP6</accession>
<dbReference type="PANTHER" id="PTHR47074:SF61">
    <property type="entry name" value="RNASE H TYPE-1 DOMAIN-CONTAINING PROTEIN"/>
    <property type="match status" value="1"/>
</dbReference>
<dbReference type="EMBL" id="JABEZX010245031">
    <property type="protein sequence ID" value="MBA0575664.1"/>
    <property type="molecule type" value="Genomic_DNA"/>
</dbReference>
<evidence type="ECO:0008006" key="3">
    <source>
        <dbReference type="Google" id="ProtNLM"/>
    </source>
</evidence>
<dbReference type="Proteomes" id="UP000593572">
    <property type="component" value="Unassembled WGS sequence"/>
</dbReference>
<gene>
    <name evidence="1" type="ORF">Golob_027310</name>
</gene>
<name>A0A7J8NFP6_9ROSI</name>
<protein>
    <recommendedName>
        <fullName evidence="3">RNase H type-1 domain-containing protein</fullName>
    </recommendedName>
</protein>
<dbReference type="PANTHER" id="PTHR47074">
    <property type="entry name" value="BNAC02G40300D PROTEIN"/>
    <property type="match status" value="1"/>
</dbReference>
<dbReference type="AlphaFoldDB" id="A0A7J8NFP6"/>
<organism evidence="1 2">
    <name type="scientific">Gossypium lobatum</name>
    <dbReference type="NCBI Taxonomy" id="34289"/>
    <lineage>
        <taxon>Eukaryota</taxon>
        <taxon>Viridiplantae</taxon>
        <taxon>Streptophyta</taxon>
        <taxon>Embryophyta</taxon>
        <taxon>Tracheophyta</taxon>
        <taxon>Spermatophyta</taxon>
        <taxon>Magnoliopsida</taxon>
        <taxon>eudicotyledons</taxon>
        <taxon>Gunneridae</taxon>
        <taxon>Pentapetalae</taxon>
        <taxon>rosids</taxon>
        <taxon>malvids</taxon>
        <taxon>Malvales</taxon>
        <taxon>Malvaceae</taxon>
        <taxon>Malvoideae</taxon>
        <taxon>Gossypium</taxon>
    </lineage>
</organism>
<proteinExistence type="predicted"/>